<reference evidence="7 8" key="1">
    <citation type="submission" date="2021-05" db="EMBL/GenBank/DDBJ databases">
        <title>Genome Assembly of Synthetic Allotetraploid Brassica napus Reveals Homoeologous Exchanges between Subgenomes.</title>
        <authorList>
            <person name="Davis J.T."/>
        </authorList>
    </citation>
    <scope>NUCLEOTIDE SEQUENCE [LARGE SCALE GENOMIC DNA]</scope>
    <source>
        <strain evidence="8">cv. Da-Ae</strain>
        <tissue evidence="7">Seedling</tissue>
    </source>
</reference>
<sequence length="235" mass="25680">SLRPDRRLMNSTSNQLLQPTTSPTSDLSRRKRKTKSPPLVPPSPSTKWRSEKQQQIYTKKLARALTKLRIAQPSSSHSSPPHGGRAVREVADRALAVTARGKTRWSRAILSKAVKLKLRKHKRQRIYNSVTSPAITTGSLRSKTQTATVTRVKAKGMPSVQRKVRVLSRLVPGCRKQTLPVVLEETTDYIAAMQCRLLTCAGGAKALGPIRAMTAILSAVSSPTGHEGGQTHVLG</sequence>
<dbReference type="PANTHER" id="PTHR33124:SF87">
    <property type="entry name" value="TRANSCRIPTION FACTOR BHLH147"/>
    <property type="match status" value="1"/>
</dbReference>
<name>A0ABQ8EPF5_BRANA</name>
<dbReference type="InterPro" id="IPR044660">
    <property type="entry name" value="IBH1-like"/>
</dbReference>
<accession>A0ABQ8EPF5</accession>
<evidence type="ECO:0000313" key="7">
    <source>
        <dbReference type="EMBL" id="KAH0943543.1"/>
    </source>
</evidence>
<protein>
    <recommendedName>
        <fullName evidence="6">IBH1-like N-terminal domain-containing protein</fullName>
    </recommendedName>
</protein>
<evidence type="ECO:0000256" key="3">
    <source>
        <dbReference type="ARBA" id="ARBA00023163"/>
    </source>
</evidence>
<dbReference type="Proteomes" id="UP000824890">
    <property type="component" value="Unassembled WGS sequence"/>
</dbReference>
<evidence type="ECO:0000256" key="2">
    <source>
        <dbReference type="ARBA" id="ARBA00023015"/>
    </source>
</evidence>
<proteinExistence type="predicted"/>
<evidence type="ECO:0000259" key="6">
    <source>
        <dbReference type="Pfam" id="PF26576"/>
    </source>
</evidence>
<dbReference type="InterPro" id="IPR044549">
    <property type="entry name" value="bHLH_AtIBH1-like"/>
</dbReference>
<evidence type="ECO:0000313" key="8">
    <source>
        <dbReference type="Proteomes" id="UP000824890"/>
    </source>
</evidence>
<feature type="non-terminal residue" evidence="7">
    <location>
        <position position="1"/>
    </location>
</feature>
<comment type="subcellular location">
    <subcellularLocation>
        <location evidence="1">Nucleus</location>
    </subcellularLocation>
</comment>
<dbReference type="Pfam" id="PF26576">
    <property type="entry name" value="IBH1_N"/>
    <property type="match status" value="1"/>
</dbReference>
<evidence type="ECO:0000256" key="5">
    <source>
        <dbReference type="SAM" id="MobiDB-lite"/>
    </source>
</evidence>
<keyword evidence="4" id="KW-0539">Nucleus</keyword>
<feature type="region of interest" description="Disordered" evidence="5">
    <location>
        <begin position="1"/>
        <end position="55"/>
    </location>
</feature>
<evidence type="ECO:0000256" key="4">
    <source>
        <dbReference type="ARBA" id="ARBA00023242"/>
    </source>
</evidence>
<dbReference type="PANTHER" id="PTHR33124">
    <property type="entry name" value="TRANSCRIPTION FACTOR IBH1-LIKE 1"/>
    <property type="match status" value="1"/>
</dbReference>
<feature type="compositionally biased region" description="Polar residues" evidence="5">
    <location>
        <begin position="9"/>
        <end position="26"/>
    </location>
</feature>
<gene>
    <name evidence="7" type="ORF">HID58_003180</name>
</gene>
<dbReference type="InterPro" id="IPR059002">
    <property type="entry name" value="IBH1_N"/>
</dbReference>
<feature type="domain" description="IBH1-like N-terminal" evidence="6">
    <location>
        <begin position="52"/>
        <end position="113"/>
    </location>
</feature>
<organism evidence="7 8">
    <name type="scientific">Brassica napus</name>
    <name type="common">Rape</name>
    <dbReference type="NCBI Taxonomy" id="3708"/>
    <lineage>
        <taxon>Eukaryota</taxon>
        <taxon>Viridiplantae</taxon>
        <taxon>Streptophyta</taxon>
        <taxon>Embryophyta</taxon>
        <taxon>Tracheophyta</taxon>
        <taxon>Spermatophyta</taxon>
        <taxon>Magnoliopsida</taxon>
        <taxon>eudicotyledons</taxon>
        <taxon>Gunneridae</taxon>
        <taxon>Pentapetalae</taxon>
        <taxon>rosids</taxon>
        <taxon>malvids</taxon>
        <taxon>Brassicales</taxon>
        <taxon>Brassicaceae</taxon>
        <taxon>Brassiceae</taxon>
        <taxon>Brassica</taxon>
    </lineage>
</organism>
<dbReference type="CDD" id="cd11444">
    <property type="entry name" value="bHLH_AtIBH1_like"/>
    <property type="match status" value="1"/>
</dbReference>
<comment type="caution">
    <text evidence="7">The sequence shown here is derived from an EMBL/GenBank/DDBJ whole genome shotgun (WGS) entry which is preliminary data.</text>
</comment>
<evidence type="ECO:0000256" key="1">
    <source>
        <dbReference type="ARBA" id="ARBA00004123"/>
    </source>
</evidence>
<dbReference type="EMBL" id="JAGKQM010000001">
    <property type="protein sequence ID" value="KAH0943543.1"/>
    <property type="molecule type" value="Genomic_DNA"/>
</dbReference>
<keyword evidence="8" id="KW-1185">Reference proteome</keyword>
<keyword evidence="3" id="KW-0804">Transcription</keyword>
<keyword evidence="2" id="KW-0805">Transcription regulation</keyword>